<evidence type="ECO:0000259" key="1">
    <source>
        <dbReference type="Pfam" id="PF24957"/>
    </source>
</evidence>
<dbReference type="InterPro" id="IPR049794">
    <property type="entry name" value="DrmE"/>
</dbReference>
<evidence type="ECO:0000313" key="3">
    <source>
        <dbReference type="Proteomes" id="UP000640274"/>
    </source>
</evidence>
<reference evidence="2" key="1">
    <citation type="submission" date="2020-12" db="EMBL/GenBank/DDBJ databases">
        <authorList>
            <person name="Huq M.A."/>
        </authorList>
    </citation>
    <scope>NUCLEOTIDE SEQUENCE</scope>
    <source>
        <strain evidence="2">MAHUQ-46</strain>
    </source>
</reference>
<accession>A0A934IZ59</accession>
<proteinExistence type="predicted"/>
<organism evidence="2 3">
    <name type="scientific">Paenibacillus roseus</name>
    <dbReference type="NCBI Taxonomy" id="2798579"/>
    <lineage>
        <taxon>Bacteria</taxon>
        <taxon>Bacillati</taxon>
        <taxon>Bacillota</taxon>
        <taxon>Bacilli</taxon>
        <taxon>Bacillales</taxon>
        <taxon>Paenibacillaceae</taxon>
        <taxon>Paenibacillus</taxon>
    </lineage>
</organism>
<comment type="caution">
    <text evidence="2">The sequence shown here is derived from an EMBL/GenBank/DDBJ whole genome shotgun (WGS) entry which is preliminary data.</text>
</comment>
<dbReference type="Proteomes" id="UP000640274">
    <property type="component" value="Unassembled WGS sequence"/>
</dbReference>
<dbReference type="Pfam" id="PF24957">
    <property type="entry name" value="DrmE_C"/>
    <property type="match status" value="1"/>
</dbReference>
<feature type="domain" description="DISARM protein DrmE C-terminal" evidence="1">
    <location>
        <begin position="652"/>
        <end position="816"/>
    </location>
</feature>
<dbReference type="EMBL" id="JAELUP010000006">
    <property type="protein sequence ID" value="MBJ6360359.1"/>
    <property type="molecule type" value="Genomic_DNA"/>
</dbReference>
<gene>
    <name evidence="2" type="ORF">JFN88_03355</name>
</gene>
<protein>
    <recommendedName>
        <fullName evidence="1">DISARM protein DrmE C-terminal domain-containing protein</fullName>
    </recommendedName>
</protein>
<evidence type="ECO:0000313" key="2">
    <source>
        <dbReference type="EMBL" id="MBJ6360359.1"/>
    </source>
</evidence>
<keyword evidence="3" id="KW-1185">Reference proteome</keyword>
<dbReference type="InterPro" id="IPR056666">
    <property type="entry name" value="DrmE_C"/>
</dbReference>
<dbReference type="NCBIfam" id="NF038316">
    <property type="entry name" value="DrmE_fam"/>
    <property type="match status" value="1"/>
</dbReference>
<sequence>MMSEQALFRLLDKCDIYFEDSLISKEYIVKKYADFLASSFSGEDHTVSVALHTGSICFDIVSFIIAAIGCLSMGGSYSDEAIETIEKGDIVLYGEHKQERYIWAGFVDKDYKPTLIYSETSDNRYYAVLEQPTKAGRTYAPRTKWHLITPYNGNSQTTDGRGLRKRDSSRNDFISYVLDTSPEAVSSITDFSTVVVTERSTFERISKGVRIVYNEGKSIGLLDIVTASYYTSSGEEYQYGTNPAKSDPVLKITGKVATARDLVLDKRGNKTIGFIVIGSDHISNARTELPDLLDRKSLRFSHLVAGIDSDSTEGIIETHKNTAVFACTKEFLLQNSLPPQIKNVLTAELDRQVEHIINNNVATVIIDGGCSRDDFWNVKTALDIIRKSDWNAESKDTFLITAYSLLNLFTTATFPMQALERAIENGELAAGICSPHARISKLWDLADDAGTIAEQCAYITNILERLYQEAFSVCHKYDALKQRMLTSAERNIVVVVPKAYYINILLADGAFNLKNVTFSTTNRFDNSEQYDEVIVTGNYYSKRFNPFKCRAAADITVLLYECELREFEREKRRSDNFEHKLNTKLGIVKDHTFDYVEDSVEDTVISKDMNSFFDLDQYIHGISSIDLKTLTEKASGFADSIPTTEVYAVGRFVNGEQIFFSKYYNAVVFNTGKGTVTEIDVKNLAVGDMLVFVKRDDYTRNMVDYIYENLQSLGRFSKEVSVASEKAWYWKEALREYKNNHNLSYSDVAKQLQKLGSSLREATIRQWLIRESHTVGPREKKTLEQIADLIQDEFLLTDIHGYFESFRIVRHKRKEILDLIGRSITDNLNGHKPPKGSILEMVHSNVENLSETLELESVAILENSVLVPINVINKPFAE</sequence>
<name>A0A934IZ59_9BACL</name>
<dbReference type="AlphaFoldDB" id="A0A934IZ59"/>